<dbReference type="InterPro" id="IPR011009">
    <property type="entry name" value="Kinase-like_dom_sf"/>
</dbReference>
<dbReference type="InterPro" id="IPR016477">
    <property type="entry name" value="Fructo-/Ketosamine-3-kinase"/>
</dbReference>
<gene>
    <name evidence="3" type="ORF">FD35_GL000145</name>
</gene>
<name>A0A0R1RST0_9LACO</name>
<sequence length="285" mass="32445">MSTMRQKTWFEQLPVHQINQVTAVHGGDVNAAYRLDTSDGIQFLKVQPNHPQAFFQHEIDGLSLLGQAATVPQVLATGEIDGDAFLLLSWINEGTTGNQRAVGEALAKVHQRVSPNQQYGFDHDFLIGKIPKHNQWQADWGTFFTTQRLDAVVDLAKANHYWNPSREAHYQRARQVFLDLYSDYQPLPSLLHGDFWSGNFMFDDNGGAVLIDPDVYYGDREFDIGVTTVFGGFNEDFYNGYQSVFPFAKGFDQRLPFYRLYYLLVHLNLFGLTYAGAVDQILDNY</sequence>
<keyword evidence="2" id="KW-1133">Transmembrane helix</keyword>
<dbReference type="eggNOG" id="COG3001">
    <property type="taxonomic scope" value="Bacteria"/>
</dbReference>
<accession>A0A0R1RST0</accession>
<dbReference type="Gene3D" id="3.30.200.20">
    <property type="entry name" value="Phosphorylase Kinase, domain 1"/>
    <property type="match status" value="1"/>
</dbReference>
<dbReference type="STRING" id="1114972.FD35_GL000145"/>
<dbReference type="PANTHER" id="PTHR12149">
    <property type="entry name" value="FRUCTOSAMINE 3 KINASE-RELATED PROTEIN"/>
    <property type="match status" value="1"/>
</dbReference>
<evidence type="ECO:0000313" key="3">
    <source>
        <dbReference type="EMBL" id="KRL57138.1"/>
    </source>
</evidence>
<dbReference type="PATRIC" id="fig|1114972.6.peg.146"/>
<evidence type="ECO:0008006" key="5">
    <source>
        <dbReference type="Google" id="ProtNLM"/>
    </source>
</evidence>
<dbReference type="PANTHER" id="PTHR12149:SF8">
    <property type="entry name" value="PROTEIN-RIBULOSAMINE 3-KINASE"/>
    <property type="match status" value="1"/>
</dbReference>
<comment type="similarity">
    <text evidence="1">Belongs to the fructosamine kinase family.</text>
</comment>
<evidence type="ECO:0000256" key="1">
    <source>
        <dbReference type="PIRNR" id="PIRNR006221"/>
    </source>
</evidence>
<evidence type="ECO:0000256" key="2">
    <source>
        <dbReference type="SAM" id="Phobius"/>
    </source>
</evidence>
<evidence type="ECO:0000313" key="4">
    <source>
        <dbReference type="Proteomes" id="UP000051999"/>
    </source>
</evidence>
<keyword evidence="4" id="KW-1185">Reference proteome</keyword>
<comment type="caution">
    <text evidence="3">The sequence shown here is derived from an EMBL/GenBank/DDBJ whole genome shotgun (WGS) entry which is preliminary data.</text>
</comment>
<proteinExistence type="inferred from homology"/>
<dbReference type="SUPFAM" id="SSF56112">
    <property type="entry name" value="Protein kinase-like (PK-like)"/>
    <property type="match status" value="1"/>
</dbReference>
<reference evidence="3 4" key="1">
    <citation type="journal article" date="2015" name="Genome Announc.">
        <title>Expanding the biotechnology potential of lactobacilli through comparative genomics of 213 strains and associated genera.</title>
        <authorList>
            <person name="Sun Z."/>
            <person name="Harris H.M."/>
            <person name="McCann A."/>
            <person name="Guo C."/>
            <person name="Argimon S."/>
            <person name="Zhang W."/>
            <person name="Yang X."/>
            <person name="Jeffery I.B."/>
            <person name="Cooney J.C."/>
            <person name="Kagawa T.F."/>
            <person name="Liu W."/>
            <person name="Song Y."/>
            <person name="Salvetti E."/>
            <person name="Wrobel A."/>
            <person name="Rasinkangas P."/>
            <person name="Parkhill J."/>
            <person name="Rea M.C."/>
            <person name="O'Sullivan O."/>
            <person name="Ritari J."/>
            <person name="Douillard F.P."/>
            <person name="Paul Ross R."/>
            <person name="Yang R."/>
            <person name="Briner A.E."/>
            <person name="Felis G.E."/>
            <person name="de Vos W.M."/>
            <person name="Barrangou R."/>
            <person name="Klaenhammer T.R."/>
            <person name="Caufield P.W."/>
            <person name="Cui Y."/>
            <person name="Zhang H."/>
            <person name="O'Toole P.W."/>
        </authorList>
    </citation>
    <scope>NUCLEOTIDE SEQUENCE [LARGE SCALE GENOMIC DNA]</scope>
    <source>
        <strain evidence="3 4">DSM 15814</strain>
    </source>
</reference>
<dbReference type="EMBL" id="AZFF01000001">
    <property type="protein sequence ID" value="KRL57138.1"/>
    <property type="molecule type" value="Genomic_DNA"/>
</dbReference>
<keyword evidence="1" id="KW-0808">Transferase</keyword>
<keyword evidence="2" id="KW-0472">Membrane</keyword>
<dbReference type="GO" id="GO:0016301">
    <property type="term" value="F:kinase activity"/>
    <property type="evidence" value="ECO:0007669"/>
    <property type="project" value="UniProtKB-UniRule"/>
</dbReference>
<keyword evidence="1" id="KW-0418">Kinase</keyword>
<protein>
    <recommendedName>
        <fullName evidence="5">Fructosamine-3-kinase</fullName>
    </recommendedName>
</protein>
<dbReference type="AlphaFoldDB" id="A0A0R1RST0"/>
<dbReference type="Proteomes" id="UP000051999">
    <property type="component" value="Unassembled WGS sequence"/>
</dbReference>
<organism evidence="3 4">
    <name type="scientific">Furfurilactobacillus rossiae DSM 15814</name>
    <dbReference type="NCBI Taxonomy" id="1114972"/>
    <lineage>
        <taxon>Bacteria</taxon>
        <taxon>Bacillati</taxon>
        <taxon>Bacillota</taxon>
        <taxon>Bacilli</taxon>
        <taxon>Lactobacillales</taxon>
        <taxon>Lactobacillaceae</taxon>
        <taxon>Furfurilactobacillus</taxon>
    </lineage>
</organism>
<feature type="transmembrane region" description="Helical" evidence="2">
    <location>
        <begin position="260"/>
        <end position="277"/>
    </location>
</feature>
<dbReference type="Pfam" id="PF03881">
    <property type="entry name" value="Fructosamin_kin"/>
    <property type="match status" value="1"/>
</dbReference>
<dbReference type="Gene3D" id="3.90.1200.10">
    <property type="match status" value="1"/>
</dbReference>
<keyword evidence="2" id="KW-0812">Transmembrane</keyword>
<dbReference type="PIRSF" id="PIRSF006221">
    <property type="entry name" value="Ketosamine-3-kinase"/>
    <property type="match status" value="1"/>
</dbReference>